<organism evidence="1 2">
    <name type="scientific">Nonlabens ulvanivorans</name>
    <name type="common">Persicivirga ulvanivorans</name>
    <dbReference type="NCBI Taxonomy" id="906888"/>
    <lineage>
        <taxon>Bacteria</taxon>
        <taxon>Pseudomonadati</taxon>
        <taxon>Bacteroidota</taxon>
        <taxon>Flavobacteriia</taxon>
        <taxon>Flavobacteriales</taxon>
        <taxon>Flavobacteriaceae</taxon>
        <taxon>Nonlabens</taxon>
    </lineage>
</organism>
<accession>A0A090WMV5</accession>
<gene>
    <name evidence="1" type="ORF">JCM19275_2085</name>
</gene>
<reference evidence="1 2" key="1">
    <citation type="journal article" date="2014" name="Genome Announc.">
        <title>Draft Genome Sequences of Marine Flavobacterium Nonlabens Strains NR17, NR24, NR27, NR32, NR33, and Ara13.</title>
        <authorList>
            <person name="Nakanishi M."/>
            <person name="Meirelles P."/>
            <person name="Suzuki R."/>
            <person name="Takatani N."/>
            <person name="Mino S."/>
            <person name="Suda W."/>
            <person name="Oshima K."/>
            <person name="Hattori M."/>
            <person name="Ohkuma M."/>
            <person name="Hosokawa M."/>
            <person name="Miyashita K."/>
            <person name="Thompson F.L."/>
            <person name="Niwa A."/>
            <person name="Sawabe T."/>
            <person name="Sawabe T."/>
        </authorList>
    </citation>
    <scope>NUCLEOTIDE SEQUENCE [LARGE SCALE GENOMIC DNA]</scope>
    <source>
        <strain evidence="2">JCM19275</strain>
    </source>
</reference>
<sequence>MTNNFFGVRDLNGNCGSATGETITFGTVAIGTQTQISFDYEVIGFDNGDDVEYTVIFDGVPQTTVVLINGFSNFNASGTVNIPIPMGTNNVS</sequence>
<name>A0A090WMV5_NONUL</name>
<evidence type="ECO:0000313" key="2">
    <source>
        <dbReference type="Proteomes" id="UP000029647"/>
    </source>
</evidence>
<evidence type="ECO:0000313" key="1">
    <source>
        <dbReference type="EMBL" id="GAL76749.1"/>
    </source>
</evidence>
<dbReference type="Proteomes" id="UP000029647">
    <property type="component" value="Unassembled WGS sequence"/>
</dbReference>
<protein>
    <submittedName>
        <fullName evidence="1">Uncharacterized protein</fullName>
    </submittedName>
</protein>
<dbReference type="AlphaFoldDB" id="A0A090WMV5"/>
<proteinExistence type="predicted"/>
<dbReference type="EMBL" id="BBNT01000015">
    <property type="protein sequence ID" value="GAL76749.1"/>
    <property type="molecule type" value="Genomic_DNA"/>
</dbReference>
<comment type="caution">
    <text evidence="1">The sequence shown here is derived from an EMBL/GenBank/DDBJ whole genome shotgun (WGS) entry which is preliminary data.</text>
</comment>